<sequence length="78" mass="8808">MSILRRQLFINACIFLMMVVLVPQISAPYSRPNYLNVLVGSCFEFHMLFNCRDAALALKILAFMSASEPTYSSMILPS</sequence>
<keyword evidence="1" id="KW-0812">Transmembrane</keyword>
<keyword evidence="1" id="KW-1133">Transmembrane helix</keyword>
<dbReference type="Proteomes" id="UP000269396">
    <property type="component" value="Unassembled WGS sequence"/>
</dbReference>
<accession>A0A3P8ET01</accession>
<dbReference type="AlphaFoldDB" id="A0A3P8ET01"/>
<keyword evidence="3" id="KW-1185">Reference proteome</keyword>
<keyword evidence="1" id="KW-0472">Membrane</keyword>
<name>A0A3P8ET01_9TREM</name>
<proteinExistence type="predicted"/>
<evidence type="ECO:0000256" key="1">
    <source>
        <dbReference type="SAM" id="Phobius"/>
    </source>
</evidence>
<feature type="transmembrane region" description="Helical" evidence="1">
    <location>
        <begin position="7"/>
        <end position="26"/>
    </location>
</feature>
<reference evidence="2 3" key="1">
    <citation type="submission" date="2018-11" db="EMBL/GenBank/DDBJ databases">
        <authorList>
            <consortium name="Pathogen Informatics"/>
        </authorList>
    </citation>
    <scope>NUCLEOTIDE SEQUENCE [LARGE SCALE GENOMIC DNA]</scope>
    <source>
        <strain>Denwood</strain>
        <strain evidence="3">Zambia</strain>
    </source>
</reference>
<evidence type="ECO:0000313" key="2">
    <source>
        <dbReference type="EMBL" id="VDP67182.1"/>
    </source>
</evidence>
<evidence type="ECO:0000313" key="3">
    <source>
        <dbReference type="Proteomes" id="UP000269396"/>
    </source>
</evidence>
<dbReference type="EMBL" id="UZAL01035213">
    <property type="protein sequence ID" value="VDP67182.1"/>
    <property type="molecule type" value="Genomic_DNA"/>
</dbReference>
<organism evidence="2 3">
    <name type="scientific">Schistosoma mattheei</name>
    <dbReference type="NCBI Taxonomy" id="31246"/>
    <lineage>
        <taxon>Eukaryota</taxon>
        <taxon>Metazoa</taxon>
        <taxon>Spiralia</taxon>
        <taxon>Lophotrochozoa</taxon>
        <taxon>Platyhelminthes</taxon>
        <taxon>Trematoda</taxon>
        <taxon>Digenea</taxon>
        <taxon>Strigeidida</taxon>
        <taxon>Schistosomatoidea</taxon>
        <taxon>Schistosomatidae</taxon>
        <taxon>Schistosoma</taxon>
    </lineage>
</organism>
<protein>
    <submittedName>
        <fullName evidence="2">Uncharacterized protein</fullName>
    </submittedName>
</protein>
<gene>
    <name evidence="2" type="ORF">SMTD_LOCUS14914</name>
</gene>